<feature type="region of interest" description="Disordered" evidence="5">
    <location>
        <begin position="1"/>
        <end position="29"/>
    </location>
</feature>
<keyword evidence="3" id="KW-0862">Zinc</keyword>
<evidence type="ECO:0000313" key="7">
    <source>
        <dbReference type="EMBL" id="KAF2851407.1"/>
    </source>
</evidence>
<dbReference type="InterPro" id="IPR013083">
    <property type="entry name" value="Znf_RING/FYVE/PHD"/>
</dbReference>
<dbReference type="GO" id="GO:0008270">
    <property type="term" value="F:zinc ion binding"/>
    <property type="evidence" value="ECO:0007669"/>
    <property type="project" value="UniProtKB-KW"/>
</dbReference>
<feature type="compositionally biased region" description="Low complexity" evidence="5">
    <location>
        <begin position="9"/>
        <end position="18"/>
    </location>
</feature>
<dbReference type="PROSITE" id="PS50089">
    <property type="entry name" value="ZF_RING_2"/>
    <property type="match status" value="1"/>
</dbReference>
<reference evidence="7" key="1">
    <citation type="submission" date="2020-01" db="EMBL/GenBank/DDBJ databases">
        <authorList>
            <consortium name="DOE Joint Genome Institute"/>
            <person name="Haridas S."/>
            <person name="Albert R."/>
            <person name="Binder M."/>
            <person name="Bloem J."/>
            <person name="Labutti K."/>
            <person name="Salamov A."/>
            <person name="Andreopoulos B."/>
            <person name="Baker S.E."/>
            <person name="Barry K."/>
            <person name="Bills G."/>
            <person name="Bluhm B.H."/>
            <person name="Cannon C."/>
            <person name="Castanera R."/>
            <person name="Culley D.E."/>
            <person name="Daum C."/>
            <person name="Ezra D."/>
            <person name="Gonzalez J.B."/>
            <person name="Henrissat B."/>
            <person name="Kuo A."/>
            <person name="Liang C."/>
            <person name="Lipzen A."/>
            <person name="Lutzoni F."/>
            <person name="Magnuson J."/>
            <person name="Mondo S."/>
            <person name="Nolan M."/>
            <person name="Ohm R."/>
            <person name="Pangilinan J."/>
            <person name="Park H.-J."/>
            <person name="Ramirez L."/>
            <person name="Alfaro M."/>
            <person name="Sun H."/>
            <person name="Tritt A."/>
            <person name="Yoshinaga Y."/>
            <person name="Zwiers L.-H."/>
            <person name="Turgeon B.G."/>
            <person name="Goodwin S.B."/>
            <person name="Spatafora J.W."/>
            <person name="Crous P.W."/>
            <person name="Grigoriev I.V."/>
        </authorList>
    </citation>
    <scope>NUCLEOTIDE SEQUENCE</scope>
    <source>
        <strain evidence="7">IPT5</strain>
    </source>
</reference>
<evidence type="ECO:0000256" key="3">
    <source>
        <dbReference type="ARBA" id="ARBA00022833"/>
    </source>
</evidence>
<feature type="domain" description="RING-type" evidence="6">
    <location>
        <begin position="287"/>
        <end position="334"/>
    </location>
</feature>
<evidence type="ECO:0000259" key="6">
    <source>
        <dbReference type="PROSITE" id="PS50089"/>
    </source>
</evidence>
<evidence type="ECO:0000256" key="5">
    <source>
        <dbReference type="SAM" id="MobiDB-lite"/>
    </source>
</evidence>
<proteinExistence type="predicted"/>
<name>A0A6A7B9K1_9PLEO</name>
<dbReference type="GO" id="GO:0061630">
    <property type="term" value="F:ubiquitin protein ligase activity"/>
    <property type="evidence" value="ECO:0007669"/>
    <property type="project" value="TreeGrafter"/>
</dbReference>
<keyword evidence="1" id="KW-0479">Metal-binding</keyword>
<dbReference type="SUPFAM" id="SSF57850">
    <property type="entry name" value="RING/U-box"/>
    <property type="match status" value="1"/>
</dbReference>
<dbReference type="SMART" id="SM00744">
    <property type="entry name" value="RINGv"/>
    <property type="match status" value="1"/>
</dbReference>
<evidence type="ECO:0000256" key="2">
    <source>
        <dbReference type="ARBA" id="ARBA00022771"/>
    </source>
</evidence>
<dbReference type="Gene3D" id="3.30.40.10">
    <property type="entry name" value="Zinc/RING finger domain, C3HC4 (zinc finger)"/>
    <property type="match status" value="1"/>
</dbReference>
<dbReference type="OrthoDB" id="3791828at2759"/>
<accession>A0A6A7B9K1</accession>
<sequence length="365" mass="40683">MAEPPNPSAEPSAESASNLSLHPTQSTTNMPGLRARLALRLHHTARKYRYQKLFLVGTVPSTASNAGDEALVQQACPGYFATMSTVLSQLPPNQYGRVYSGLRHTIFYLTVYLVSADDPEELPQYLEYSYEYIDSAYPYFPAPTQDLHLDEVANVLNGMITAARVSNPHLATAGLPPSEDEELDDEGETRQALQLATIVGQRFGRAVFLAHRQMFRNRLSWWDHFQLSRGFRQEDFSRPTMRWSINRREVPDIALPEDDYQPTGERIPFPEFCEPAADADIPAGTSCSVCLVDAVDAEEGPVRTKCGHFFHSVCLDAWVNESGQRTANTCPTCREELCHARPRVHVSVPLADEAEAPVTVDVAEE</sequence>
<evidence type="ECO:0000256" key="4">
    <source>
        <dbReference type="PROSITE-ProRule" id="PRU00175"/>
    </source>
</evidence>
<evidence type="ECO:0000313" key="8">
    <source>
        <dbReference type="Proteomes" id="UP000799423"/>
    </source>
</evidence>
<feature type="compositionally biased region" description="Polar residues" evidence="5">
    <location>
        <begin position="19"/>
        <end position="29"/>
    </location>
</feature>
<dbReference type="EMBL" id="MU006302">
    <property type="protein sequence ID" value="KAF2851407.1"/>
    <property type="molecule type" value="Genomic_DNA"/>
</dbReference>
<dbReference type="PANTHER" id="PTHR45969">
    <property type="entry name" value="RING ZINC FINGER PROTEIN-RELATED"/>
    <property type="match status" value="1"/>
</dbReference>
<dbReference type="InterPro" id="IPR011016">
    <property type="entry name" value="Znf_RING-CH"/>
</dbReference>
<dbReference type="SMART" id="SM00184">
    <property type="entry name" value="RING"/>
    <property type="match status" value="1"/>
</dbReference>
<keyword evidence="2 4" id="KW-0863">Zinc-finger</keyword>
<dbReference type="AlphaFoldDB" id="A0A6A7B9K1"/>
<keyword evidence="8" id="KW-1185">Reference proteome</keyword>
<dbReference type="Pfam" id="PF13639">
    <property type="entry name" value="zf-RING_2"/>
    <property type="match status" value="1"/>
</dbReference>
<evidence type="ECO:0000256" key="1">
    <source>
        <dbReference type="ARBA" id="ARBA00022723"/>
    </source>
</evidence>
<dbReference type="Proteomes" id="UP000799423">
    <property type="component" value="Unassembled WGS sequence"/>
</dbReference>
<dbReference type="PANTHER" id="PTHR45969:SF69">
    <property type="entry name" value="FINGER DOMAIN PROTEIN, PUTATIVE (AFU_ORTHOLOGUE AFUA_3G12190)-RELATED"/>
    <property type="match status" value="1"/>
</dbReference>
<dbReference type="GO" id="GO:0016567">
    <property type="term" value="P:protein ubiquitination"/>
    <property type="evidence" value="ECO:0007669"/>
    <property type="project" value="TreeGrafter"/>
</dbReference>
<dbReference type="InterPro" id="IPR001841">
    <property type="entry name" value="Znf_RING"/>
</dbReference>
<organism evidence="7 8">
    <name type="scientific">Plenodomus tracheiphilus IPT5</name>
    <dbReference type="NCBI Taxonomy" id="1408161"/>
    <lineage>
        <taxon>Eukaryota</taxon>
        <taxon>Fungi</taxon>
        <taxon>Dikarya</taxon>
        <taxon>Ascomycota</taxon>
        <taxon>Pezizomycotina</taxon>
        <taxon>Dothideomycetes</taxon>
        <taxon>Pleosporomycetidae</taxon>
        <taxon>Pleosporales</taxon>
        <taxon>Pleosporineae</taxon>
        <taxon>Leptosphaeriaceae</taxon>
        <taxon>Plenodomus</taxon>
    </lineage>
</organism>
<gene>
    <name evidence="7" type="ORF">T440DRAFT_62928</name>
</gene>
<protein>
    <recommendedName>
        <fullName evidence="6">RING-type domain-containing protein</fullName>
    </recommendedName>
</protein>